<comment type="caution">
    <text evidence="2">The sequence shown here is derived from an EMBL/GenBank/DDBJ whole genome shotgun (WGS) entry which is preliminary data.</text>
</comment>
<dbReference type="EMBL" id="SNRW01000105">
    <property type="protein sequence ID" value="KAA6403393.1"/>
    <property type="molecule type" value="Genomic_DNA"/>
</dbReference>
<feature type="compositionally biased region" description="Basic and acidic residues" evidence="1">
    <location>
        <begin position="73"/>
        <end position="83"/>
    </location>
</feature>
<evidence type="ECO:0000256" key="1">
    <source>
        <dbReference type="SAM" id="MobiDB-lite"/>
    </source>
</evidence>
<feature type="region of interest" description="Disordered" evidence="1">
    <location>
        <begin position="71"/>
        <end position="97"/>
    </location>
</feature>
<organism evidence="2 3">
    <name type="scientific">Streblomastix strix</name>
    <dbReference type="NCBI Taxonomy" id="222440"/>
    <lineage>
        <taxon>Eukaryota</taxon>
        <taxon>Metamonada</taxon>
        <taxon>Preaxostyla</taxon>
        <taxon>Oxymonadida</taxon>
        <taxon>Streblomastigidae</taxon>
        <taxon>Streblomastix</taxon>
    </lineage>
</organism>
<proteinExistence type="predicted"/>
<gene>
    <name evidence="2" type="ORF">EZS28_001075</name>
</gene>
<sequence length="149" mass="18296">MTSAYNRNQLIDVGQLFEDDLRNYTNNVRRGGLSSLLDEYQIKKPHGYSTYLKNRVKAAVKLRQKAIKQQNQLREKQRFEEVQKQNAQRRRHEEEARDNFENLRQFVQRNDFDNLQKQRELQEYKDEYQRIMFAEEARENIENLRYYDN</sequence>
<dbReference type="Proteomes" id="UP000324800">
    <property type="component" value="Unassembled WGS sequence"/>
</dbReference>
<evidence type="ECO:0000313" key="2">
    <source>
        <dbReference type="EMBL" id="KAA6403393.1"/>
    </source>
</evidence>
<name>A0A5J4X8L3_9EUKA</name>
<evidence type="ECO:0000313" key="3">
    <source>
        <dbReference type="Proteomes" id="UP000324800"/>
    </source>
</evidence>
<reference evidence="2 3" key="1">
    <citation type="submission" date="2019-03" db="EMBL/GenBank/DDBJ databases">
        <title>Single cell metagenomics reveals metabolic interactions within the superorganism composed of flagellate Streblomastix strix and complex community of Bacteroidetes bacteria on its surface.</title>
        <authorList>
            <person name="Treitli S.C."/>
            <person name="Kolisko M."/>
            <person name="Husnik F."/>
            <person name="Keeling P."/>
            <person name="Hampl V."/>
        </authorList>
    </citation>
    <scope>NUCLEOTIDE SEQUENCE [LARGE SCALE GENOMIC DNA]</scope>
    <source>
        <strain evidence="2">ST1C</strain>
    </source>
</reference>
<protein>
    <submittedName>
        <fullName evidence="2">Uncharacterized protein</fullName>
    </submittedName>
</protein>
<accession>A0A5J4X8L3</accession>
<dbReference type="AlphaFoldDB" id="A0A5J4X8L3"/>